<protein>
    <submittedName>
        <fullName evidence="1">Uncharacterized protein</fullName>
    </submittedName>
</protein>
<proteinExistence type="predicted"/>
<gene>
    <name evidence="1" type="ORF">NLG97_g5881</name>
</gene>
<dbReference type="EMBL" id="JANAKD010000710">
    <property type="protein sequence ID" value="KAJ3489959.1"/>
    <property type="molecule type" value="Genomic_DNA"/>
</dbReference>
<keyword evidence="2" id="KW-1185">Reference proteome</keyword>
<name>A0ACC1QTR8_9HYPO</name>
<dbReference type="Proteomes" id="UP001148737">
    <property type="component" value="Unassembled WGS sequence"/>
</dbReference>
<accession>A0ACC1QTR8</accession>
<evidence type="ECO:0000313" key="2">
    <source>
        <dbReference type="Proteomes" id="UP001148737"/>
    </source>
</evidence>
<comment type="caution">
    <text evidence="1">The sequence shown here is derived from an EMBL/GenBank/DDBJ whole genome shotgun (WGS) entry which is preliminary data.</text>
</comment>
<reference evidence="1" key="1">
    <citation type="submission" date="2022-07" db="EMBL/GenBank/DDBJ databases">
        <title>Genome Sequence of Lecanicillium saksenae.</title>
        <authorList>
            <person name="Buettner E."/>
        </authorList>
    </citation>
    <scope>NUCLEOTIDE SEQUENCE</scope>
    <source>
        <strain evidence="1">VT-O1</strain>
    </source>
</reference>
<sequence length="499" mass="58445">MDVDKWLGSITLYEAVQIWTRFSETCEPRSVVFWSGIKFDQAQAWAARHGRKTLTLAMGPLMDKEHTCCRYHLKNIQQWCRYVHAASILLALFASNGTEVVVLTPHPPQRLNPYGESYYQNIEQPWLTACCDATNFRIQFAHPDIEEAKDDVYQYWPVDCVDGWTTKHPGAKAAYHWHRHSWDKVQMSHYSPDDLRRERCNVMQKMYLYRTGASIYWRVAVSVRLLHEVAARRSCSYINQTGTKLPANITAAAKQQRLQRRREKKRRRKLELTGMAPAEETARKAEKRRARKQRCNAQVKQADEESKRAAETQREAKLRKKQQNREENRKREEANKKRREENKRRAEEQRRKADEERKKKAERMERLNEKKRRAREKKRRAEEERRRQQQQQQSAETGTTDMRQDSAITPKKQKKQKKQKKKKSSRTEAEAPKRLLLEAPQSAAELSSKEGKRRKSRHVQKVASGKKKTPTASVVEAPAPAPTKMVTRSQTAAKARKSC</sequence>
<evidence type="ECO:0000313" key="1">
    <source>
        <dbReference type="EMBL" id="KAJ3489959.1"/>
    </source>
</evidence>
<organism evidence="1 2">
    <name type="scientific">Lecanicillium saksenae</name>
    <dbReference type="NCBI Taxonomy" id="468837"/>
    <lineage>
        <taxon>Eukaryota</taxon>
        <taxon>Fungi</taxon>
        <taxon>Dikarya</taxon>
        <taxon>Ascomycota</taxon>
        <taxon>Pezizomycotina</taxon>
        <taxon>Sordariomycetes</taxon>
        <taxon>Hypocreomycetidae</taxon>
        <taxon>Hypocreales</taxon>
        <taxon>Cordycipitaceae</taxon>
        <taxon>Lecanicillium</taxon>
    </lineage>
</organism>